<dbReference type="AlphaFoldDB" id="A0A0C3QLL9"/>
<evidence type="ECO:0000256" key="1">
    <source>
        <dbReference type="SAM" id="MobiDB-lite"/>
    </source>
</evidence>
<name>A0A0C3QLL9_9AGAM</name>
<sequence length="409" mass="46829">MARFPTPPFTLGHCTHIKPAKAVAVELPQHVLDTRYIQELSDRILPPESHSSTSEEEEEEEEARTIQKVGWDLEYAADNRCCDCDPEERGEEGFDEDSDEEDGWFCTYRSIENEYKLHVVLEQARLDIEADPTEFPKAIYEEIVERCNVDNSKILGAQARKRQCSNDRSQISPPPSPPCGFPPFSLQHLPPEILVEIALLAQASNPHAHITLSHVDARLRTFVNSTPLLWSRIDFLYPLHVVHCYLERSAEVPLRVTAIPPLHIGPAHHPWLEYVKENENKRLKEFLCALRPHSHRILSLRLCSDDLMFDVSGENEDQLPAYDFLWDGSMVGMELLDLELSIWTWEGTKVFQSYNIKELHLHGSWTMDHLPLFSSSLQSLVITNDRAPFSKIFDALQAAPHLISLTLRD</sequence>
<dbReference type="Proteomes" id="UP000054248">
    <property type="component" value="Unassembled WGS sequence"/>
</dbReference>
<gene>
    <name evidence="3" type="ORF">M407DRAFT_23240</name>
</gene>
<dbReference type="InterPro" id="IPR001810">
    <property type="entry name" value="F-box_dom"/>
</dbReference>
<evidence type="ECO:0000313" key="4">
    <source>
        <dbReference type="Proteomes" id="UP000054248"/>
    </source>
</evidence>
<feature type="non-terminal residue" evidence="3">
    <location>
        <position position="409"/>
    </location>
</feature>
<organism evidence="3 4">
    <name type="scientific">Tulasnella calospora MUT 4182</name>
    <dbReference type="NCBI Taxonomy" id="1051891"/>
    <lineage>
        <taxon>Eukaryota</taxon>
        <taxon>Fungi</taxon>
        <taxon>Dikarya</taxon>
        <taxon>Basidiomycota</taxon>
        <taxon>Agaricomycotina</taxon>
        <taxon>Agaricomycetes</taxon>
        <taxon>Cantharellales</taxon>
        <taxon>Tulasnellaceae</taxon>
        <taxon>Tulasnella</taxon>
    </lineage>
</organism>
<reference evidence="3 4" key="1">
    <citation type="submission" date="2014-04" db="EMBL/GenBank/DDBJ databases">
        <authorList>
            <consortium name="DOE Joint Genome Institute"/>
            <person name="Kuo A."/>
            <person name="Girlanda M."/>
            <person name="Perotto S."/>
            <person name="Kohler A."/>
            <person name="Nagy L.G."/>
            <person name="Floudas D."/>
            <person name="Copeland A."/>
            <person name="Barry K.W."/>
            <person name="Cichocki N."/>
            <person name="Veneault-Fourrey C."/>
            <person name="LaButti K."/>
            <person name="Lindquist E.A."/>
            <person name="Lipzen A."/>
            <person name="Lundell T."/>
            <person name="Morin E."/>
            <person name="Murat C."/>
            <person name="Sun H."/>
            <person name="Tunlid A."/>
            <person name="Henrissat B."/>
            <person name="Grigoriev I.V."/>
            <person name="Hibbett D.S."/>
            <person name="Martin F."/>
            <person name="Nordberg H.P."/>
            <person name="Cantor M.N."/>
            <person name="Hua S.X."/>
        </authorList>
    </citation>
    <scope>NUCLEOTIDE SEQUENCE [LARGE SCALE GENOMIC DNA]</scope>
    <source>
        <strain evidence="3 4">MUT 4182</strain>
    </source>
</reference>
<dbReference type="EMBL" id="KN823007">
    <property type="protein sequence ID" value="KIO27554.1"/>
    <property type="molecule type" value="Genomic_DNA"/>
</dbReference>
<feature type="domain" description="F-box" evidence="2">
    <location>
        <begin position="183"/>
        <end position="233"/>
    </location>
</feature>
<protein>
    <recommendedName>
        <fullName evidence="2">F-box domain-containing protein</fullName>
    </recommendedName>
</protein>
<reference evidence="4" key="2">
    <citation type="submission" date="2015-01" db="EMBL/GenBank/DDBJ databases">
        <title>Evolutionary Origins and Diversification of the Mycorrhizal Mutualists.</title>
        <authorList>
            <consortium name="DOE Joint Genome Institute"/>
            <consortium name="Mycorrhizal Genomics Consortium"/>
            <person name="Kohler A."/>
            <person name="Kuo A."/>
            <person name="Nagy L.G."/>
            <person name="Floudas D."/>
            <person name="Copeland A."/>
            <person name="Barry K.W."/>
            <person name="Cichocki N."/>
            <person name="Veneault-Fourrey C."/>
            <person name="LaButti K."/>
            <person name="Lindquist E.A."/>
            <person name="Lipzen A."/>
            <person name="Lundell T."/>
            <person name="Morin E."/>
            <person name="Murat C."/>
            <person name="Riley R."/>
            <person name="Ohm R."/>
            <person name="Sun H."/>
            <person name="Tunlid A."/>
            <person name="Henrissat B."/>
            <person name="Grigoriev I.V."/>
            <person name="Hibbett D.S."/>
            <person name="Martin F."/>
        </authorList>
    </citation>
    <scope>NUCLEOTIDE SEQUENCE [LARGE SCALE GENOMIC DNA]</scope>
    <source>
        <strain evidence="4">MUT 4182</strain>
    </source>
</reference>
<accession>A0A0C3QLL9</accession>
<feature type="region of interest" description="Disordered" evidence="1">
    <location>
        <begin position="42"/>
        <end position="63"/>
    </location>
</feature>
<proteinExistence type="predicted"/>
<evidence type="ECO:0000313" key="3">
    <source>
        <dbReference type="EMBL" id="KIO27554.1"/>
    </source>
</evidence>
<keyword evidence="4" id="KW-1185">Reference proteome</keyword>
<evidence type="ECO:0000259" key="2">
    <source>
        <dbReference type="PROSITE" id="PS50181"/>
    </source>
</evidence>
<dbReference type="OrthoDB" id="3246221at2759"/>
<dbReference type="HOGENOM" id="CLU_026943_0_0_1"/>
<dbReference type="PROSITE" id="PS50181">
    <property type="entry name" value="FBOX"/>
    <property type="match status" value="1"/>
</dbReference>